<protein>
    <submittedName>
        <fullName evidence="4">Uncharacterized protein</fullName>
    </submittedName>
</protein>
<accession>A0A843X8X4</accession>
<dbReference type="EMBL" id="NMUH01006677">
    <property type="protein sequence ID" value="MQM15765.1"/>
    <property type="molecule type" value="Genomic_DNA"/>
</dbReference>
<proteinExistence type="predicted"/>
<feature type="non-terminal residue" evidence="4">
    <location>
        <position position="1"/>
    </location>
</feature>
<feature type="coiled-coil region" evidence="1">
    <location>
        <begin position="637"/>
        <end position="920"/>
    </location>
</feature>
<dbReference type="PANTHER" id="PTHR43049:SF1">
    <property type="entry name" value="EARLY ENDOSOME ANTIGEN"/>
    <property type="match status" value="1"/>
</dbReference>
<evidence type="ECO:0000256" key="2">
    <source>
        <dbReference type="SAM" id="MobiDB-lite"/>
    </source>
</evidence>
<feature type="coiled-coil region" evidence="1">
    <location>
        <begin position="423"/>
        <end position="604"/>
    </location>
</feature>
<name>A0A843X8X4_COLES</name>
<feature type="compositionally biased region" description="Basic and acidic residues" evidence="2">
    <location>
        <begin position="14"/>
        <end position="23"/>
    </location>
</feature>
<dbReference type="SUPFAM" id="SSF57997">
    <property type="entry name" value="Tropomyosin"/>
    <property type="match status" value="1"/>
</dbReference>
<dbReference type="Proteomes" id="UP000652761">
    <property type="component" value="Unassembled WGS sequence"/>
</dbReference>
<evidence type="ECO:0000313" key="5">
    <source>
        <dbReference type="Proteomes" id="UP000652761"/>
    </source>
</evidence>
<gene>
    <name evidence="4" type="ORF">Taro_048717</name>
</gene>
<organism evidence="4 5">
    <name type="scientific">Colocasia esculenta</name>
    <name type="common">Wild taro</name>
    <name type="synonym">Arum esculentum</name>
    <dbReference type="NCBI Taxonomy" id="4460"/>
    <lineage>
        <taxon>Eukaryota</taxon>
        <taxon>Viridiplantae</taxon>
        <taxon>Streptophyta</taxon>
        <taxon>Embryophyta</taxon>
        <taxon>Tracheophyta</taxon>
        <taxon>Spermatophyta</taxon>
        <taxon>Magnoliopsida</taxon>
        <taxon>Liliopsida</taxon>
        <taxon>Araceae</taxon>
        <taxon>Aroideae</taxon>
        <taxon>Colocasieae</taxon>
        <taxon>Colocasia</taxon>
    </lineage>
</organism>
<feature type="coiled-coil region" evidence="1">
    <location>
        <begin position="196"/>
        <end position="373"/>
    </location>
</feature>
<feature type="non-terminal residue" evidence="4">
    <location>
        <position position="1442"/>
    </location>
</feature>
<comment type="caution">
    <text evidence="4">The sequence shown here is derived from an EMBL/GenBank/DDBJ whole genome shotgun (WGS) entry which is preliminary data.</text>
</comment>
<keyword evidence="3" id="KW-1133">Transmembrane helix</keyword>
<evidence type="ECO:0000256" key="1">
    <source>
        <dbReference type="SAM" id="Coils"/>
    </source>
</evidence>
<feature type="transmembrane region" description="Helical" evidence="3">
    <location>
        <begin position="1421"/>
        <end position="1441"/>
    </location>
</feature>
<evidence type="ECO:0000256" key="3">
    <source>
        <dbReference type="SAM" id="Phobius"/>
    </source>
</evidence>
<sequence>IGCWSSRCRPQHRPQKEELDRARPANSGGKGPKRAAGIEELKKEDDEETALENEFIKVEKESIDLKENSLIGKSTTVVEDLSCSPEVKSSNKEPNSELLESHEKIKQLETELGTLSQELQYAESEKARFQAEVSIANEKLQQSDKRYEEVEIDLRRLKEEMVEAGLKHQSQLESLREAFTDQEAKHKELLSVKEAFDALSLELESSRKKAEKLELELVSSADELRKFEELSNERGLHADSESKKALELEKILEIAKLNAKEMEKQMGLMQEELKGLYDKVTQSQHAEEALSKTRFDLSVLHEELELSKLQVAELSQKVVSEEAVTQELTQELNLHKASEEQLREDIIAMETTLSASKENIQTKDANINELELKLLENLEEKGKFEANLKIQELQVLSLQEELLRSSKEKETLEMTIGELDGYLLQSKERCGELENKLNLSEENFIKTDILLSETLSLNTELQQNLKSLEELQKESGAVAEMLSQKNIEFEDMLRASNAALDDVKAQLKETEARLISVEQTNIELDQQLNLAELKCGDSDREIKELHDKVSELSNLVKSSEEEHAISKCHFQAYQDRVSQLESSLEKSSSRKAELEKELAEKCAEHESHSTAARDRSLELEELIQVAHSKVEHSGKRASELDLLLETTNHRILELEEQLNIKELKHKDTEAELKQKNNQLSELSAELEAFQVKSSSLEVALDAANNKERELADLLNAVSEEKKKFEDLSKNSGEKLLEAENLVDVLQTELNSNKEKLQNVVSDLEVSGIREREILEQLKSAQEQLEHQGRAVENVTARSLELESLHDSLSKESELKLQEANVSFTQKDSEAKQLQEKLKSFEEKAAHYQNEATEATNRLALLEIELKENANRLVSLESIINELKTKLLDAEKRSDQSFSENELLAETNMKLKAELEAHQHKINDLHGSLSSVHVEKDATAEQLAFHVQTIAELRGHHSKALELHSEIELRKKETEAQLTEAFERLTQKDTEARGLTDRINDLESLVNSYEERLHEAAVATEVQTAELDESLSKLRILDGIVEEAKSKISQLESENECLAEANMKLTQELATNETQMNDLQTTINTILSEKENACGELHLLSKTNEALAHKLTSEGEILQSQISSLVEEKNLVDQKHQETRNEMQAVIIQMEEQINEYRAKEHSLNEQVESLIAELKVKSEMQEQIAELKQKLLSSEIQFTEEIESIKVASAEKEAALISRLEEHASKLKDKDILCEQLEQLQKELNLAHTAISEQKEADSRKDLEQEGAIKQLLGEMEAKHQHAIALEKQVEEFKQELHQCEVQSEEKDKEESERLKSELDELRIKLSQSAEEIAELKNNLQLAYKSEQASIISFSNKQKWNISESFVYKGDNAESRAKDEVQVKSRDFDFSALKGQGSNTSTEAIAANPEATTTTETTGLMALKFILGVALVSMIIGVILGK</sequence>
<feature type="coiled-coil region" evidence="1">
    <location>
        <begin position="963"/>
        <end position="1081"/>
    </location>
</feature>
<feature type="coiled-coil region" evidence="1">
    <location>
        <begin position="98"/>
        <end position="167"/>
    </location>
</feature>
<dbReference type="OrthoDB" id="770890at2759"/>
<evidence type="ECO:0000313" key="4">
    <source>
        <dbReference type="EMBL" id="MQM15765.1"/>
    </source>
</evidence>
<keyword evidence="3" id="KW-0472">Membrane</keyword>
<keyword evidence="1" id="KW-0175">Coiled coil</keyword>
<feature type="coiled-coil region" evidence="1">
    <location>
        <begin position="1135"/>
        <end position="1346"/>
    </location>
</feature>
<reference evidence="4" key="1">
    <citation type="submission" date="2017-07" db="EMBL/GenBank/DDBJ databases">
        <title>Taro Niue Genome Assembly and Annotation.</title>
        <authorList>
            <person name="Atibalentja N."/>
            <person name="Keating K."/>
            <person name="Fields C.J."/>
        </authorList>
    </citation>
    <scope>NUCLEOTIDE SEQUENCE</scope>
    <source>
        <strain evidence="4">Niue_2</strain>
        <tissue evidence="4">Leaf</tissue>
    </source>
</reference>
<dbReference type="PANTHER" id="PTHR43049">
    <property type="entry name" value="EARLY ENDOSOME ANTIGEN"/>
    <property type="match status" value="1"/>
</dbReference>
<keyword evidence="3" id="KW-0812">Transmembrane</keyword>
<feature type="region of interest" description="Disordered" evidence="2">
    <location>
        <begin position="1"/>
        <end position="50"/>
    </location>
</feature>
<keyword evidence="5" id="KW-1185">Reference proteome</keyword>